<proteinExistence type="predicted"/>
<organism evidence="2 3">
    <name type="scientific">Lithocarpus litseifolius</name>
    <dbReference type="NCBI Taxonomy" id="425828"/>
    <lineage>
        <taxon>Eukaryota</taxon>
        <taxon>Viridiplantae</taxon>
        <taxon>Streptophyta</taxon>
        <taxon>Embryophyta</taxon>
        <taxon>Tracheophyta</taxon>
        <taxon>Spermatophyta</taxon>
        <taxon>Magnoliopsida</taxon>
        <taxon>eudicotyledons</taxon>
        <taxon>Gunneridae</taxon>
        <taxon>Pentapetalae</taxon>
        <taxon>rosids</taxon>
        <taxon>fabids</taxon>
        <taxon>Fagales</taxon>
        <taxon>Fagaceae</taxon>
        <taxon>Lithocarpus</taxon>
    </lineage>
</organism>
<name>A0AAW2BVK6_9ROSI</name>
<evidence type="ECO:0000256" key="1">
    <source>
        <dbReference type="SAM" id="MobiDB-lite"/>
    </source>
</evidence>
<gene>
    <name evidence="2" type="ORF">SO802_029932</name>
</gene>
<accession>A0AAW2BVK6</accession>
<protein>
    <submittedName>
        <fullName evidence="2">Uncharacterized protein</fullName>
    </submittedName>
</protein>
<feature type="region of interest" description="Disordered" evidence="1">
    <location>
        <begin position="69"/>
        <end position="104"/>
    </location>
</feature>
<feature type="compositionally biased region" description="Basic and acidic residues" evidence="1">
    <location>
        <begin position="69"/>
        <end position="79"/>
    </location>
</feature>
<evidence type="ECO:0000313" key="2">
    <source>
        <dbReference type="EMBL" id="KAK9989693.1"/>
    </source>
</evidence>
<sequence length="142" mass="15743">MTGVPLIQLDALTDVTFGVQLNVFECGAIVIGACIKDLFGYVPDFGITKERHVFDASLIETLRAKYVDNEGRENRKQPSKDASGPEKLYTVNLRPRTDSPQPQSSFRNLFSIAITIPILKNGNKGHGLVRQVLEKVKSKKIT</sequence>
<dbReference type="EMBL" id="JAZDWU010000010">
    <property type="protein sequence ID" value="KAK9989693.1"/>
    <property type="molecule type" value="Genomic_DNA"/>
</dbReference>
<keyword evidence="3" id="KW-1185">Reference proteome</keyword>
<comment type="caution">
    <text evidence="2">The sequence shown here is derived from an EMBL/GenBank/DDBJ whole genome shotgun (WGS) entry which is preliminary data.</text>
</comment>
<dbReference type="AlphaFoldDB" id="A0AAW2BVK6"/>
<dbReference type="Proteomes" id="UP001459277">
    <property type="component" value="Unassembled WGS sequence"/>
</dbReference>
<evidence type="ECO:0000313" key="3">
    <source>
        <dbReference type="Proteomes" id="UP001459277"/>
    </source>
</evidence>
<reference evidence="2 3" key="1">
    <citation type="submission" date="2024-01" db="EMBL/GenBank/DDBJ databases">
        <title>A telomere-to-telomere, gap-free genome of sweet tea (Lithocarpus litseifolius).</title>
        <authorList>
            <person name="Zhou J."/>
        </authorList>
    </citation>
    <scope>NUCLEOTIDE SEQUENCE [LARGE SCALE GENOMIC DNA]</scope>
    <source>
        <strain evidence="2">Zhou-2022a</strain>
        <tissue evidence="2">Leaf</tissue>
    </source>
</reference>